<dbReference type="InterPro" id="IPR050360">
    <property type="entry name" value="MFS_Sugar_Transporters"/>
</dbReference>
<evidence type="ECO:0000313" key="7">
    <source>
        <dbReference type="Proteomes" id="UP001175261"/>
    </source>
</evidence>
<dbReference type="GO" id="GO:0005351">
    <property type="term" value="F:carbohydrate:proton symporter activity"/>
    <property type="evidence" value="ECO:0007669"/>
    <property type="project" value="TreeGrafter"/>
</dbReference>
<proteinExistence type="predicted"/>
<dbReference type="AlphaFoldDB" id="A0AA39GDS8"/>
<feature type="transmembrane region" description="Helical" evidence="5">
    <location>
        <begin position="93"/>
        <end position="111"/>
    </location>
</feature>
<evidence type="ECO:0000256" key="5">
    <source>
        <dbReference type="SAM" id="Phobius"/>
    </source>
</evidence>
<dbReference type="InterPro" id="IPR036259">
    <property type="entry name" value="MFS_trans_sf"/>
</dbReference>
<keyword evidence="7" id="KW-1185">Reference proteome</keyword>
<organism evidence="6 7">
    <name type="scientific">Sarocladium strictum</name>
    <name type="common">Black bundle disease fungus</name>
    <name type="synonym">Acremonium strictum</name>
    <dbReference type="NCBI Taxonomy" id="5046"/>
    <lineage>
        <taxon>Eukaryota</taxon>
        <taxon>Fungi</taxon>
        <taxon>Dikarya</taxon>
        <taxon>Ascomycota</taxon>
        <taxon>Pezizomycotina</taxon>
        <taxon>Sordariomycetes</taxon>
        <taxon>Hypocreomycetidae</taxon>
        <taxon>Hypocreales</taxon>
        <taxon>Sarocladiaceae</taxon>
        <taxon>Sarocladium</taxon>
    </lineage>
</organism>
<protein>
    <recommendedName>
        <fullName evidence="8">Major facilitator superfamily (MFS) profile domain-containing protein</fullName>
    </recommendedName>
</protein>
<dbReference type="GO" id="GO:0016020">
    <property type="term" value="C:membrane"/>
    <property type="evidence" value="ECO:0007669"/>
    <property type="project" value="UniProtKB-SubCell"/>
</dbReference>
<evidence type="ECO:0000313" key="6">
    <source>
        <dbReference type="EMBL" id="KAK0385477.1"/>
    </source>
</evidence>
<name>A0AA39GDS8_SARSR</name>
<keyword evidence="3 5" id="KW-1133">Transmembrane helix</keyword>
<evidence type="ECO:0000256" key="4">
    <source>
        <dbReference type="ARBA" id="ARBA00023136"/>
    </source>
</evidence>
<evidence type="ECO:0000256" key="2">
    <source>
        <dbReference type="ARBA" id="ARBA00022692"/>
    </source>
</evidence>
<reference evidence="6" key="1">
    <citation type="submission" date="2022-10" db="EMBL/GenBank/DDBJ databases">
        <title>Determination and structural analysis of whole genome sequence of Sarocladium strictum F4-1.</title>
        <authorList>
            <person name="Hu L."/>
            <person name="Jiang Y."/>
        </authorList>
    </citation>
    <scope>NUCLEOTIDE SEQUENCE</scope>
    <source>
        <strain evidence="6">F4-1</strain>
    </source>
</reference>
<evidence type="ECO:0000256" key="1">
    <source>
        <dbReference type="ARBA" id="ARBA00004141"/>
    </source>
</evidence>
<comment type="subcellular location">
    <subcellularLocation>
        <location evidence="1">Membrane</location>
        <topology evidence="1">Multi-pass membrane protein</topology>
    </subcellularLocation>
</comment>
<dbReference type="PANTHER" id="PTHR48022:SF2">
    <property type="entry name" value="PLASTIDIC GLUCOSE TRANSPORTER 4"/>
    <property type="match status" value="1"/>
</dbReference>
<evidence type="ECO:0000256" key="3">
    <source>
        <dbReference type="ARBA" id="ARBA00022989"/>
    </source>
</evidence>
<keyword evidence="2 5" id="KW-0812">Transmembrane</keyword>
<dbReference type="Proteomes" id="UP001175261">
    <property type="component" value="Unassembled WGS sequence"/>
</dbReference>
<feature type="transmembrane region" description="Helical" evidence="5">
    <location>
        <begin position="59"/>
        <end position="81"/>
    </location>
</feature>
<gene>
    <name evidence="6" type="ORF">NLU13_6657</name>
</gene>
<dbReference type="InterPro" id="IPR005828">
    <property type="entry name" value="MFS_sugar_transport-like"/>
</dbReference>
<evidence type="ECO:0008006" key="8">
    <source>
        <dbReference type="Google" id="ProtNLM"/>
    </source>
</evidence>
<dbReference type="SUPFAM" id="SSF103473">
    <property type="entry name" value="MFS general substrate transporter"/>
    <property type="match status" value="1"/>
</dbReference>
<dbReference type="Gene3D" id="1.20.1250.20">
    <property type="entry name" value="MFS general substrate transporter like domains"/>
    <property type="match status" value="1"/>
</dbReference>
<dbReference type="Pfam" id="PF00083">
    <property type="entry name" value="Sugar_tr"/>
    <property type="match status" value="1"/>
</dbReference>
<comment type="caution">
    <text evidence="6">The sequence shown here is derived from an EMBL/GenBank/DDBJ whole genome shotgun (WGS) entry which is preliminary data.</text>
</comment>
<dbReference type="EMBL" id="JAPDFR010000006">
    <property type="protein sequence ID" value="KAK0385477.1"/>
    <property type="molecule type" value="Genomic_DNA"/>
</dbReference>
<feature type="transmembrane region" description="Helical" evidence="5">
    <location>
        <begin position="22"/>
        <end position="47"/>
    </location>
</feature>
<dbReference type="PANTHER" id="PTHR48022">
    <property type="entry name" value="PLASTIDIC GLUCOSE TRANSPORTER 4"/>
    <property type="match status" value="1"/>
</dbReference>
<keyword evidence="4 5" id="KW-0472">Membrane</keyword>
<accession>A0AA39GDS8</accession>
<sequence length="156" mass="17204">MLLFNIGFATTGFFDTDGSDKAALGLLLLWVMSYGLSAGPIGFVAAGETSTARLRAKTTSFNLGCYGLGFVVFQWTISYMISPDAANLGVKATFVWAGLLVPTVLILYFFYPETYGRTYWELDELYERRIPAWRFKDTPTLSDQSGYKGPGAAETK</sequence>